<dbReference type="RefSeq" id="WP_316018071.1">
    <property type="nucleotide sequence ID" value="NZ_JAWDID010000011.1"/>
</dbReference>
<dbReference type="NCBIfam" id="NF004847">
    <property type="entry name" value="PRK06198.1"/>
    <property type="match status" value="1"/>
</dbReference>
<dbReference type="SUPFAM" id="SSF51735">
    <property type="entry name" value="NAD(P)-binding Rossmann-fold domains"/>
    <property type="match status" value="1"/>
</dbReference>
<dbReference type="PROSITE" id="PS00061">
    <property type="entry name" value="ADH_SHORT"/>
    <property type="match status" value="1"/>
</dbReference>
<dbReference type="Proteomes" id="UP001254257">
    <property type="component" value="Unassembled WGS sequence"/>
</dbReference>
<dbReference type="Gene3D" id="3.40.50.720">
    <property type="entry name" value="NAD(P)-binding Rossmann-like Domain"/>
    <property type="match status" value="1"/>
</dbReference>
<evidence type="ECO:0000256" key="2">
    <source>
        <dbReference type="ARBA" id="ARBA00023002"/>
    </source>
</evidence>
<dbReference type="PRINTS" id="PR00080">
    <property type="entry name" value="SDRFAMILY"/>
</dbReference>
<gene>
    <name evidence="4" type="ORF">RKE40_09915</name>
</gene>
<dbReference type="PANTHER" id="PTHR43639:SF1">
    <property type="entry name" value="SHORT-CHAIN DEHYDROGENASE_REDUCTASE FAMILY PROTEIN"/>
    <property type="match status" value="1"/>
</dbReference>
<dbReference type="EMBL" id="JAWDID010000011">
    <property type="protein sequence ID" value="MDU0340198.1"/>
    <property type="molecule type" value="Genomic_DNA"/>
</dbReference>
<evidence type="ECO:0000313" key="4">
    <source>
        <dbReference type="EMBL" id="MDU0340198.1"/>
    </source>
</evidence>
<evidence type="ECO:0000259" key="3">
    <source>
        <dbReference type="SMART" id="SM00822"/>
    </source>
</evidence>
<dbReference type="InterPro" id="IPR020904">
    <property type="entry name" value="Sc_DH/Rdtase_CS"/>
</dbReference>
<proteinExistence type="inferred from homology"/>
<comment type="caution">
    <text evidence="4">The sequence shown here is derived from an EMBL/GenBank/DDBJ whole genome shotgun (WGS) entry which is preliminary data.</text>
</comment>
<accession>A0ABU3S5Y5</accession>
<keyword evidence="5" id="KW-1185">Reference proteome</keyword>
<dbReference type="InterPro" id="IPR057326">
    <property type="entry name" value="KR_dom"/>
</dbReference>
<dbReference type="SMART" id="SM00822">
    <property type="entry name" value="PKS_KR"/>
    <property type="match status" value="1"/>
</dbReference>
<dbReference type="Pfam" id="PF13561">
    <property type="entry name" value="adh_short_C2"/>
    <property type="match status" value="1"/>
</dbReference>
<evidence type="ECO:0000256" key="1">
    <source>
        <dbReference type="ARBA" id="ARBA00006484"/>
    </source>
</evidence>
<dbReference type="PANTHER" id="PTHR43639">
    <property type="entry name" value="OXIDOREDUCTASE, SHORT-CHAIN DEHYDROGENASE/REDUCTASE FAMILY (AFU_ORTHOLOGUE AFUA_5G02870)"/>
    <property type="match status" value="1"/>
</dbReference>
<keyword evidence="2" id="KW-0560">Oxidoreductase</keyword>
<dbReference type="CDD" id="cd05233">
    <property type="entry name" value="SDR_c"/>
    <property type="match status" value="1"/>
</dbReference>
<evidence type="ECO:0000313" key="5">
    <source>
        <dbReference type="Proteomes" id="UP001254257"/>
    </source>
</evidence>
<sequence length="266" mass="28085">MSEARDFSRNLAGKVAVVTGATQGLGEAITRELAERGAAGLILTGRNRERGEAVAQSLRSGGCDARFHSVDLADLAAVRTIVPAADKAFGRLDILVNAAGDTDRGTIFDTSPELYERIMAVNLTAPFFLIQDAATLMRREKTQGAIVNIQSMSAHGGQPFLAAYSVSKGALATLTKNAAYGLLADRIRVNGLNIGWMSTPGEDAIMRLRHGAEDGWLDKAAAGQPFGRLIDPREVAKAVAYLASAESGLMTGANIDFDQSILGAHD</sequence>
<dbReference type="InterPro" id="IPR036291">
    <property type="entry name" value="NAD(P)-bd_dom_sf"/>
</dbReference>
<protein>
    <submittedName>
        <fullName evidence="4">SDR family oxidoreductase</fullName>
    </submittedName>
</protein>
<reference evidence="4 5" key="1">
    <citation type="submission" date="2023-09" db="EMBL/GenBank/DDBJ databases">
        <title>Whole genome shotgun sequencing (WGS) of Bosea sp. ZW T0_25, isolated from stored onions (Allium cepa).</title>
        <authorList>
            <person name="Stoll D.A."/>
            <person name="Huch M."/>
        </authorList>
    </citation>
    <scope>NUCLEOTIDE SEQUENCE [LARGE SCALE GENOMIC DNA]</scope>
    <source>
        <strain evidence="4 5">ZW T0_25</strain>
    </source>
</reference>
<dbReference type="PRINTS" id="PR00081">
    <property type="entry name" value="GDHRDH"/>
</dbReference>
<feature type="domain" description="Ketoreductase" evidence="3">
    <location>
        <begin position="14"/>
        <end position="219"/>
    </location>
</feature>
<dbReference type="InterPro" id="IPR002347">
    <property type="entry name" value="SDR_fam"/>
</dbReference>
<comment type="similarity">
    <text evidence="1">Belongs to the short-chain dehydrogenases/reductases (SDR) family.</text>
</comment>
<name>A0ABU3S5Y5_9HYPH</name>
<organism evidence="4 5">
    <name type="scientific">Bosea rubneri</name>
    <dbReference type="NCBI Taxonomy" id="3075434"/>
    <lineage>
        <taxon>Bacteria</taxon>
        <taxon>Pseudomonadati</taxon>
        <taxon>Pseudomonadota</taxon>
        <taxon>Alphaproteobacteria</taxon>
        <taxon>Hyphomicrobiales</taxon>
        <taxon>Boseaceae</taxon>
        <taxon>Bosea</taxon>
    </lineage>
</organism>